<dbReference type="GO" id="GO:0071555">
    <property type="term" value="P:cell wall organization"/>
    <property type="evidence" value="ECO:0007669"/>
    <property type="project" value="UniProtKB-UniRule"/>
</dbReference>
<reference evidence="9 10" key="1">
    <citation type="submission" date="2014-07" db="EMBL/GenBank/DDBJ databases">
        <title>Draft genome sequence of Thalassospira profundimaris PR54-5.</title>
        <authorList>
            <person name="Lai Q."/>
            <person name="Shao Z."/>
        </authorList>
    </citation>
    <scope>NUCLEOTIDE SEQUENCE [LARGE SCALE GENOMIC DNA]</scope>
    <source>
        <strain evidence="9 10">PR54-5</strain>
    </source>
</reference>
<dbReference type="PANTHER" id="PTHR38589:SF1">
    <property type="entry name" value="BLR0621 PROTEIN"/>
    <property type="match status" value="1"/>
</dbReference>
<dbReference type="GO" id="GO:0016740">
    <property type="term" value="F:transferase activity"/>
    <property type="evidence" value="ECO:0007669"/>
    <property type="project" value="UniProtKB-KW"/>
</dbReference>
<dbReference type="CDD" id="cd16913">
    <property type="entry name" value="YkuD_like"/>
    <property type="match status" value="1"/>
</dbReference>
<protein>
    <recommendedName>
        <fullName evidence="8">L,D-TPase catalytic domain-containing protein</fullName>
    </recommendedName>
</protein>
<dbReference type="RefSeq" id="WP_114096439.1">
    <property type="nucleotide sequence ID" value="NZ_JPWI01000001.1"/>
</dbReference>
<evidence type="ECO:0000313" key="9">
    <source>
        <dbReference type="EMBL" id="RCK49159.1"/>
    </source>
</evidence>
<keyword evidence="6 7" id="KW-0961">Cell wall biogenesis/degradation</keyword>
<evidence type="ECO:0000259" key="8">
    <source>
        <dbReference type="PROSITE" id="PS52029"/>
    </source>
</evidence>
<comment type="pathway">
    <text evidence="1 7">Cell wall biogenesis; peptidoglycan biosynthesis.</text>
</comment>
<keyword evidence="5 7" id="KW-0573">Peptidoglycan synthesis</keyword>
<dbReference type="OrthoDB" id="9804204at2"/>
<evidence type="ECO:0000256" key="5">
    <source>
        <dbReference type="ARBA" id="ARBA00022984"/>
    </source>
</evidence>
<dbReference type="SUPFAM" id="SSF141523">
    <property type="entry name" value="L,D-transpeptidase catalytic domain-like"/>
    <property type="match status" value="1"/>
</dbReference>
<keyword evidence="4 7" id="KW-0133">Cell shape</keyword>
<accession>A0A367X6Q9</accession>
<comment type="similarity">
    <text evidence="2">Belongs to the YkuD family.</text>
</comment>
<gene>
    <name evidence="9" type="ORF">TH30_02195</name>
</gene>
<dbReference type="GO" id="GO:0009252">
    <property type="term" value="P:peptidoglycan biosynthetic process"/>
    <property type="evidence" value="ECO:0007669"/>
    <property type="project" value="UniProtKB-UniPathway"/>
</dbReference>
<evidence type="ECO:0000256" key="4">
    <source>
        <dbReference type="ARBA" id="ARBA00022960"/>
    </source>
</evidence>
<evidence type="ECO:0000256" key="2">
    <source>
        <dbReference type="ARBA" id="ARBA00005992"/>
    </source>
</evidence>
<dbReference type="AlphaFoldDB" id="A0A367X6Q9"/>
<organism evidence="9 10">
    <name type="scientific">Thalassospira profundimaris</name>
    <dbReference type="NCBI Taxonomy" id="502049"/>
    <lineage>
        <taxon>Bacteria</taxon>
        <taxon>Pseudomonadati</taxon>
        <taxon>Pseudomonadota</taxon>
        <taxon>Alphaproteobacteria</taxon>
        <taxon>Rhodospirillales</taxon>
        <taxon>Thalassospiraceae</taxon>
        <taxon>Thalassospira</taxon>
    </lineage>
</organism>
<evidence type="ECO:0000256" key="1">
    <source>
        <dbReference type="ARBA" id="ARBA00004752"/>
    </source>
</evidence>
<feature type="active site" description="Nucleophile" evidence="7">
    <location>
        <position position="155"/>
    </location>
</feature>
<evidence type="ECO:0000256" key="6">
    <source>
        <dbReference type="ARBA" id="ARBA00023316"/>
    </source>
</evidence>
<sequence>MQSDAIAHEISQPLEITASADGVLRVGDHEFRCAFGVNGIIDAHSKTEGDGKTPAGRWKLRYVMYRSDRRPCPRTKLPATTISFSDGWCDDPDHPSYNCPVRLPFSGSHEKLWRDDNLYNIVVVLGHNDDPPVPGKGSAIFMHIAKPDYSGTEGCIALSEQDLETLLGLVQYETYICISQ</sequence>
<evidence type="ECO:0000256" key="7">
    <source>
        <dbReference type="PROSITE-ProRule" id="PRU01373"/>
    </source>
</evidence>
<feature type="active site" description="Proton donor/acceptor" evidence="7">
    <location>
        <position position="143"/>
    </location>
</feature>
<dbReference type="InterPro" id="IPR038063">
    <property type="entry name" value="Transpep_catalytic_dom"/>
</dbReference>
<comment type="caution">
    <text evidence="9">The sequence shown here is derived from an EMBL/GenBank/DDBJ whole genome shotgun (WGS) entry which is preliminary data.</text>
</comment>
<dbReference type="Proteomes" id="UP000252255">
    <property type="component" value="Unassembled WGS sequence"/>
</dbReference>
<dbReference type="PROSITE" id="PS52029">
    <property type="entry name" value="LD_TPASE"/>
    <property type="match status" value="1"/>
</dbReference>
<dbReference type="GO" id="GO:0008360">
    <property type="term" value="P:regulation of cell shape"/>
    <property type="evidence" value="ECO:0007669"/>
    <property type="project" value="UniProtKB-UniRule"/>
</dbReference>
<dbReference type="InterPro" id="IPR005490">
    <property type="entry name" value="LD_TPept_cat_dom"/>
</dbReference>
<name>A0A367X6Q9_9PROT</name>
<proteinExistence type="inferred from homology"/>
<evidence type="ECO:0000256" key="3">
    <source>
        <dbReference type="ARBA" id="ARBA00022679"/>
    </source>
</evidence>
<keyword evidence="3" id="KW-0808">Transferase</keyword>
<dbReference type="Pfam" id="PF03734">
    <property type="entry name" value="YkuD"/>
    <property type="match status" value="1"/>
</dbReference>
<dbReference type="GO" id="GO:0004180">
    <property type="term" value="F:carboxypeptidase activity"/>
    <property type="evidence" value="ECO:0007669"/>
    <property type="project" value="UniProtKB-ARBA"/>
</dbReference>
<feature type="domain" description="L,D-TPase catalytic" evidence="8">
    <location>
        <begin position="3"/>
        <end position="179"/>
    </location>
</feature>
<dbReference type="PANTHER" id="PTHR38589">
    <property type="entry name" value="BLR0621 PROTEIN"/>
    <property type="match status" value="1"/>
</dbReference>
<dbReference type="UniPathway" id="UPA00219"/>
<dbReference type="EMBL" id="JPWI01000001">
    <property type="protein sequence ID" value="RCK49159.1"/>
    <property type="molecule type" value="Genomic_DNA"/>
</dbReference>
<evidence type="ECO:0000313" key="10">
    <source>
        <dbReference type="Proteomes" id="UP000252255"/>
    </source>
</evidence>